<dbReference type="AlphaFoldDB" id="A0A0C3NE45"/>
<evidence type="ECO:0000313" key="3">
    <source>
        <dbReference type="Proteomes" id="UP000054217"/>
    </source>
</evidence>
<organism evidence="2 3">
    <name type="scientific">Pisolithus tinctorius Marx 270</name>
    <dbReference type="NCBI Taxonomy" id="870435"/>
    <lineage>
        <taxon>Eukaryota</taxon>
        <taxon>Fungi</taxon>
        <taxon>Dikarya</taxon>
        <taxon>Basidiomycota</taxon>
        <taxon>Agaricomycotina</taxon>
        <taxon>Agaricomycetes</taxon>
        <taxon>Agaricomycetidae</taxon>
        <taxon>Boletales</taxon>
        <taxon>Sclerodermatineae</taxon>
        <taxon>Pisolithaceae</taxon>
        <taxon>Pisolithus</taxon>
    </lineage>
</organism>
<dbReference type="EMBL" id="KN832006">
    <property type="protein sequence ID" value="KIN99354.1"/>
    <property type="molecule type" value="Genomic_DNA"/>
</dbReference>
<keyword evidence="3" id="KW-1185">Reference proteome</keyword>
<reference evidence="3" key="2">
    <citation type="submission" date="2015-01" db="EMBL/GenBank/DDBJ databases">
        <title>Evolutionary Origins and Diversification of the Mycorrhizal Mutualists.</title>
        <authorList>
            <consortium name="DOE Joint Genome Institute"/>
            <consortium name="Mycorrhizal Genomics Consortium"/>
            <person name="Kohler A."/>
            <person name="Kuo A."/>
            <person name="Nagy L.G."/>
            <person name="Floudas D."/>
            <person name="Copeland A."/>
            <person name="Barry K.W."/>
            <person name="Cichocki N."/>
            <person name="Veneault-Fourrey C."/>
            <person name="LaButti K."/>
            <person name="Lindquist E.A."/>
            <person name="Lipzen A."/>
            <person name="Lundell T."/>
            <person name="Morin E."/>
            <person name="Murat C."/>
            <person name="Riley R."/>
            <person name="Ohm R."/>
            <person name="Sun H."/>
            <person name="Tunlid A."/>
            <person name="Henrissat B."/>
            <person name="Grigoriev I.V."/>
            <person name="Hibbett D.S."/>
            <person name="Martin F."/>
        </authorList>
    </citation>
    <scope>NUCLEOTIDE SEQUENCE [LARGE SCALE GENOMIC DNA]</scope>
    <source>
        <strain evidence="3">Marx 270</strain>
    </source>
</reference>
<dbReference type="Proteomes" id="UP000054217">
    <property type="component" value="Unassembled WGS sequence"/>
</dbReference>
<protein>
    <submittedName>
        <fullName evidence="2">Uncharacterized protein</fullName>
    </submittedName>
</protein>
<gene>
    <name evidence="2" type="ORF">M404DRAFT_816728</name>
</gene>
<proteinExistence type="predicted"/>
<sequence>MNPSPTGWHEHVSMHPPPSAITPLTSYEPQSNRVGVNMSASIHHHLPSFHSLSMNPSPTGWE</sequence>
<feature type="region of interest" description="Disordered" evidence="1">
    <location>
        <begin position="1"/>
        <end position="32"/>
    </location>
</feature>
<evidence type="ECO:0000256" key="1">
    <source>
        <dbReference type="SAM" id="MobiDB-lite"/>
    </source>
</evidence>
<feature type="compositionally biased region" description="Polar residues" evidence="1">
    <location>
        <begin position="22"/>
        <end position="32"/>
    </location>
</feature>
<dbReference type="HOGENOM" id="CLU_2905130_0_0_1"/>
<evidence type="ECO:0000313" key="2">
    <source>
        <dbReference type="EMBL" id="KIN99354.1"/>
    </source>
</evidence>
<dbReference type="InParanoid" id="A0A0C3NE45"/>
<reference evidence="2 3" key="1">
    <citation type="submission" date="2014-04" db="EMBL/GenBank/DDBJ databases">
        <authorList>
            <consortium name="DOE Joint Genome Institute"/>
            <person name="Kuo A."/>
            <person name="Kohler A."/>
            <person name="Costa M.D."/>
            <person name="Nagy L.G."/>
            <person name="Floudas D."/>
            <person name="Copeland A."/>
            <person name="Barry K.W."/>
            <person name="Cichocki N."/>
            <person name="Veneault-Fourrey C."/>
            <person name="LaButti K."/>
            <person name="Lindquist E.A."/>
            <person name="Lipzen A."/>
            <person name="Lundell T."/>
            <person name="Morin E."/>
            <person name="Murat C."/>
            <person name="Sun H."/>
            <person name="Tunlid A."/>
            <person name="Henrissat B."/>
            <person name="Grigoriev I.V."/>
            <person name="Hibbett D.S."/>
            <person name="Martin F."/>
            <person name="Nordberg H.P."/>
            <person name="Cantor M.N."/>
            <person name="Hua S.X."/>
        </authorList>
    </citation>
    <scope>NUCLEOTIDE SEQUENCE [LARGE SCALE GENOMIC DNA]</scope>
    <source>
        <strain evidence="2 3">Marx 270</strain>
    </source>
</reference>
<accession>A0A0C3NE45</accession>
<name>A0A0C3NE45_PISTI</name>